<name>A0A1F5WYH2_9BACT</name>
<evidence type="ECO:0000313" key="2">
    <source>
        <dbReference type="Proteomes" id="UP000178114"/>
    </source>
</evidence>
<dbReference type="SUPFAM" id="SSF53335">
    <property type="entry name" value="S-adenosyl-L-methionine-dependent methyltransferases"/>
    <property type="match status" value="1"/>
</dbReference>
<organism evidence="1 2">
    <name type="scientific">Candidatus Giovannonibacteria bacterium RIFCSPLOWO2_01_FULL_45_34</name>
    <dbReference type="NCBI Taxonomy" id="1798351"/>
    <lineage>
        <taxon>Bacteria</taxon>
        <taxon>Candidatus Giovannoniibacteriota</taxon>
    </lineage>
</organism>
<dbReference type="InterPro" id="IPR029063">
    <property type="entry name" value="SAM-dependent_MTases_sf"/>
</dbReference>
<dbReference type="AlphaFoldDB" id="A0A1F5WYH2"/>
<sequence>MILKIAKGIWRKKSLLRTLMNLELANYSVRGKVLDIGGGVNPSYFEFLKKEEGAEIINIDFKSLHEIGKTIDLEKDPLPYSDGSIDHVLVFNLFEHIYNYRFLAGEIKRVLKPGRQVLGFVPFMMSYHPDPRDYFRYTKEALRNIFGETGFKNIQIIEVGLGPCAVSYNIYASFPFPRFIKLIALPFYYYFDLALIKLRPKLKEKYPLGYVFILEK</sequence>
<gene>
    <name evidence="1" type="ORF">A2930_01890</name>
</gene>
<reference evidence="1 2" key="1">
    <citation type="journal article" date="2016" name="Nat. Commun.">
        <title>Thousands of microbial genomes shed light on interconnected biogeochemical processes in an aquifer system.</title>
        <authorList>
            <person name="Anantharaman K."/>
            <person name="Brown C.T."/>
            <person name="Hug L.A."/>
            <person name="Sharon I."/>
            <person name="Castelle C.J."/>
            <person name="Probst A.J."/>
            <person name="Thomas B.C."/>
            <person name="Singh A."/>
            <person name="Wilkins M.J."/>
            <person name="Karaoz U."/>
            <person name="Brodie E.L."/>
            <person name="Williams K.H."/>
            <person name="Hubbard S.S."/>
            <person name="Banfield J.F."/>
        </authorList>
    </citation>
    <scope>NUCLEOTIDE SEQUENCE [LARGE SCALE GENOMIC DNA]</scope>
</reference>
<dbReference type="Pfam" id="PF13489">
    <property type="entry name" value="Methyltransf_23"/>
    <property type="match status" value="1"/>
</dbReference>
<protein>
    <submittedName>
        <fullName evidence="1">Uncharacterized protein</fullName>
    </submittedName>
</protein>
<dbReference type="EMBL" id="MFID01000031">
    <property type="protein sequence ID" value="OGF80702.1"/>
    <property type="molecule type" value="Genomic_DNA"/>
</dbReference>
<dbReference type="Proteomes" id="UP000178114">
    <property type="component" value="Unassembled WGS sequence"/>
</dbReference>
<comment type="caution">
    <text evidence="1">The sequence shown here is derived from an EMBL/GenBank/DDBJ whole genome shotgun (WGS) entry which is preliminary data.</text>
</comment>
<accession>A0A1F5WYH2</accession>
<proteinExistence type="predicted"/>
<dbReference type="STRING" id="1798351.A2930_01890"/>
<evidence type="ECO:0000313" key="1">
    <source>
        <dbReference type="EMBL" id="OGF80702.1"/>
    </source>
</evidence>
<dbReference type="Gene3D" id="3.40.50.150">
    <property type="entry name" value="Vaccinia Virus protein VP39"/>
    <property type="match status" value="1"/>
</dbReference>